<accession>X0SGU5</accession>
<dbReference type="AlphaFoldDB" id="X0SGU5"/>
<evidence type="ECO:0000313" key="1">
    <source>
        <dbReference type="EMBL" id="GAF75097.1"/>
    </source>
</evidence>
<sequence length="211" mass="24642">MSELIKSESTIEEFQCMQLPYKPIQITNTHILLEDGSIYRIKENGDFTEHYTHKAKSTLKTPKKLKEDKGYKDKGYTEEFEYMWSMWTKAIPNSSKKGSSFKKWEALNKDQRTALCYSIDTYSRTNENPQYLLQCQNYIKEKHWESLDQFEATVKVIIPPDGDPIWETKLHNSSSGITTSARNQINQFGMEVETAFRLINEKIDQTKKGSE</sequence>
<proteinExistence type="predicted"/>
<name>X0SGU5_9ZZZZ</name>
<dbReference type="EMBL" id="BARS01005549">
    <property type="protein sequence ID" value="GAF75097.1"/>
    <property type="molecule type" value="Genomic_DNA"/>
</dbReference>
<reference evidence="1" key="1">
    <citation type="journal article" date="2014" name="Front. Microbiol.">
        <title>High frequency of phylogenetically diverse reductive dehalogenase-homologous genes in deep subseafloor sedimentary metagenomes.</title>
        <authorList>
            <person name="Kawai M."/>
            <person name="Futagami T."/>
            <person name="Toyoda A."/>
            <person name="Takaki Y."/>
            <person name="Nishi S."/>
            <person name="Hori S."/>
            <person name="Arai W."/>
            <person name="Tsubouchi T."/>
            <person name="Morono Y."/>
            <person name="Uchiyama I."/>
            <person name="Ito T."/>
            <person name="Fujiyama A."/>
            <person name="Inagaki F."/>
            <person name="Takami H."/>
        </authorList>
    </citation>
    <scope>NUCLEOTIDE SEQUENCE</scope>
    <source>
        <strain evidence="1">Expedition CK06-06</strain>
    </source>
</reference>
<gene>
    <name evidence="1" type="ORF">S01H1_10885</name>
</gene>
<protein>
    <submittedName>
        <fullName evidence="1">Uncharacterized protein</fullName>
    </submittedName>
</protein>
<comment type="caution">
    <text evidence="1">The sequence shown here is derived from an EMBL/GenBank/DDBJ whole genome shotgun (WGS) entry which is preliminary data.</text>
</comment>
<organism evidence="1">
    <name type="scientific">marine sediment metagenome</name>
    <dbReference type="NCBI Taxonomy" id="412755"/>
    <lineage>
        <taxon>unclassified sequences</taxon>
        <taxon>metagenomes</taxon>
        <taxon>ecological metagenomes</taxon>
    </lineage>
</organism>